<dbReference type="HOGENOM" id="CLU_1724828_0_0_1"/>
<dbReference type="Proteomes" id="UP000032141">
    <property type="component" value="Chromosome C2"/>
</dbReference>
<proteinExistence type="predicted"/>
<reference evidence="1" key="2">
    <citation type="submission" date="2015-03" db="UniProtKB">
        <authorList>
            <consortium name="EnsemblPlants"/>
        </authorList>
    </citation>
    <scope>IDENTIFICATION</scope>
</reference>
<dbReference type="AlphaFoldDB" id="A0A0D3AS46"/>
<dbReference type="Gramene" id="Bo2g098710.1">
    <property type="protein sequence ID" value="Bo2g098710.1"/>
    <property type="gene ID" value="Bo2g098710"/>
</dbReference>
<organism evidence="1 2">
    <name type="scientific">Brassica oleracea var. oleracea</name>
    <dbReference type="NCBI Taxonomy" id="109376"/>
    <lineage>
        <taxon>Eukaryota</taxon>
        <taxon>Viridiplantae</taxon>
        <taxon>Streptophyta</taxon>
        <taxon>Embryophyta</taxon>
        <taxon>Tracheophyta</taxon>
        <taxon>Spermatophyta</taxon>
        <taxon>Magnoliopsida</taxon>
        <taxon>eudicotyledons</taxon>
        <taxon>Gunneridae</taxon>
        <taxon>Pentapetalae</taxon>
        <taxon>rosids</taxon>
        <taxon>malvids</taxon>
        <taxon>Brassicales</taxon>
        <taxon>Brassicaceae</taxon>
        <taxon>Brassiceae</taxon>
        <taxon>Brassica</taxon>
    </lineage>
</organism>
<dbReference type="EnsemblPlants" id="Bo2g098710.1">
    <property type="protein sequence ID" value="Bo2g098710.1"/>
    <property type="gene ID" value="Bo2g098710"/>
</dbReference>
<reference evidence="1 2" key="1">
    <citation type="journal article" date="2014" name="Genome Biol.">
        <title>Transcriptome and methylome profiling reveals relics of genome dominance in the mesopolyploid Brassica oleracea.</title>
        <authorList>
            <person name="Parkin I.A."/>
            <person name="Koh C."/>
            <person name="Tang H."/>
            <person name="Robinson S.J."/>
            <person name="Kagale S."/>
            <person name="Clarke W.E."/>
            <person name="Town C.D."/>
            <person name="Nixon J."/>
            <person name="Krishnakumar V."/>
            <person name="Bidwell S.L."/>
            <person name="Denoeud F."/>
            <person name="Belcram H."/>
            <person name="Links M.G."/>
            <person name="Just J."/>
            <person name="Clarke C."/>
            <person name="Bender T."/>
            <person name="Huebert T."/>
            <person name="Mason A.S."/>
            <person name="Pires J.C."/>
            <person name="Barker G."/>
            <person name="Moore J."/>
            <person name="Walley P.G."/>
            <person name="Manoli S."/>
            <person name="Batley J."/>
            <person name="Edwards D."/>
            <person name="Nelson M.N."/>
            <person name="Wang X."/>
            <person name="Paterson A.H."/>
            <person name="King G."/>
            <person name="Bancroft I."/>
            <person name="Chalhoub B."/>
            <person name="Sharpe A.G."/>
        </authorList>
    </citation>
    <scope>NUCLEOTIDE SEQUENCE</scope>
    <source>
        <strain evidence="1 2">cv. TO1000</strain>
    </source>
</reference>
<protein>
    <submittedName>
        <fullName evidence="1">Uncharacterized protein</fullName>
    </submittedName>
</protein>
<keyword evidence="2" id="KW-1185">Reference proteome</keyword>
<accession>A0A0D3AS46</accession>
<name>A0A0D3AS46_BRAOL</name>
<sequence>MAATKMFFITWFSSSTHLKVFRFGFGYAGFSDLEDVWDVFRSGFGYAGFSDLEDVWDDLPVSCLKYNALDDFQEVFQTTSMKSSKRVVWKTSWKSYDGVFSHVSPFHNISERFAGSLPDGFQEVVWISWKSSGEVFFHIKWSPSLSLYRNDL</sequence>
<evidence type="ECO:0000313" key="1">
    <source>
        <dbReference type="EnsemblPlants" id="Bo2g098710.1"/>
    </source>
</evidence>
<evidence type="ECO:0000313" key="2">
    <source>
        <dbReference type="Proteomes" id="UP000032141"/>
    </source>
</evidence>